<proteinExistence type="predicted"/>
<organism evidence="3">
    <name type="scientific">Haptolina ericina</name>
    <dbReference type="NCBI Taxonomy" id="156174"/>
    <lineage>
        <taxon>Eukaryota</taxon>
        <taxon>Haptista</taxon>
        <taxon>Haptophyta</taxon>
        <taxon>Prymnesiophyceae</taxon>
        <taxon>Prymnesiales</taxon>
        <taxon>Prymnesiaceae</taxon>
        <taxon>Haptolina</taxon>
    </lineage>
</organism>
<evidence type="ECO:0000256" key="1">
    <source>
        <dbReference type="SAM" id="MobiDB-lite"/>
    </source>
</evidence>
<dbReference type="EMBL" id="HBHX01025600">
    <property type="protein sequence ID" value="CAE0113611.1"/>
    <property type="molecule type" value="Transcribed_RNA"/>
</dbReference>
<reference evidence="3" key="1">
    <citation type="submission" date="2021-01" db="EMBL/GenBank/DDBJ databases">
        <authorList>
            <person name="Corre E."/>
            <person name="Pelletier E."/>
            <person name="Niang G."/>
            <person name="Scheremetjew M."/>
            <person name="Finn R."/>
            <person name="Kale V."/>
            <person name="Holt S."/>
            <person name="Cochrane G."/>
            <person name="Meng A."/>
            <person name="Brown T."/>
            <person name="Cohen L."/>
        </authorList>
    </citation>
    <scope>NUCLEOTIDE SEQUENCE</scope>
    <source>
        <strain evidence="3">CCMP281</strain>
    </source>
</reference>
<name>A0A6T9EUZ2_9EUKA</name>
<gene>
    <name evidence="2" type="ORF">HERI1096_LOCUS14285</name>
    <name evidence="3" type="ORF">HERI1096_LOCUS14286</name>
</gene>
<dbReference type="EMBL" id="HBHX01025601">
    <property type="protein sequence ID" value="CAE0113612.1"/>
    <property type="molecule type" value="Transcribed_RNA"/>
</dbReference>
<feature type="region of interest" description="Disordered" evidence="1">
    <location>
        <begin position="1"/>
        <end position="27"/>
    </location>
</feature>
<protein>
    <submittedName>
        <fullName evidence="3">Uncharacterized protein</fullName>
    </submittedName>
</protein>
<accession>A0A6T9EUZ2</accession>
<sequence length="157" mass="16680">MGRVGQEVEGEEEAGRMRSLDDMGQDGHHQEHLSAAAHLSVSVWLAASVCAACGMVLCALNARLASQTQIWSALVSVLEALPSVSPGCAVRRIGDWCHGMSMYGGTCPLGRPFSPARQPREHEVVGCIVYMPVRCGLVANSKSQCTVDACHPGPRPL</sequence>
<evidence type="ECO:0000313" key="2">
    <source>
        <dbReference type="EMBL" id="CAE0113611.1"/>
    </source>
</evidence>
<evidence type="ECO:0000313" key="3">
    <source>
        <dbReference type="EMBL" id="CAE0113612.1"/>
    </source>
</evidence>
<dbReference type="AlphaFoldDB" id="A0A6T9EUZ2"/>
<feature type="compositionally biased region" description="Basic and acidic residues" evidence="1">
    <location>
        <begin position="13"/>
        <end position="27"/>
    </location>
</feature>